<name>A0ACC1AA11_9ROSI</name>
<comment type="caution">
    <text evidence="1">The sequence shown here is derived from an EMBL/GenBank/DDBJ whole genome shotgun (WGS) entry which is preliminary data.</text>
</comment>
<dbReference type="EMBL" id="CM047907">
    <property type="protein sequence ID" value="KAJ0084365.1"/>
    <property type="molecule type" value="Genomic_DNA"/>
</dbReference>
<organism evidence="1 2">
    <name type="scientific">Pistacia atlantica</name>
    <dbReference type="NCBI Taxonomy" id="434234"/>
    <lineage>
        <taxon>Eukaryota</taxon>
        <taxon>Viridiplantae</taxon>
        <taxon>Streptophyta</taxon>
        <taxon>Embryophyta</taxon>
        <taxon>Tracheophyta</taxon>
        <taxon>Spermatophyta</taxon>
        <taxon>Magnoliopsida</taxon>
        <taxon>eudicotyledons</taxon>
        <taxon>Gunneridae</taxon>
        <taxon>Pentapetalae</taxon>
        <taxon>rosids</taxon>
        <taxon>malvids</taxon>
        <taxon>Sapindales</taxon>
        <taxon>Anacardiaceae</taxon>
        <taxon>Pistacia</taxon>
    </lineage>
</organism>
<protein>
    <submittedName>
        <fullName evidence="1">Uncharacterized protein</fullName>
    </submittedName>
</protein>
<evidence type="ECO:0000313" key="2">
    <source>
        <dbReference type="Proteomes" id="UP001164250"/>
    </source>
</evidence>
<gene>
    <name evidence="1" type="ORF">Patl1_30240</name>
</gene>
<accession>A0ACC1AA11</accession>
<sequence>MSATIMSPLKAAETSIGRTIDKVSGLLIHEQELLLGFDKEFRFIETELKRMHLMLKSVKGGDGAMSSNNNEPVLTLLTEDMRLLASRVDAVADAFLSRKGKQKIFPNLELPEGPSSYNDMDEEEAVSLEEDATLLASRLISGQGSRGVISISGGTGIGKTTLALKVYKHATVVQNFPARAWVTLPC</sequence>
<proteinExistence type="predicted"/>
<keyword evidence="2" id="KW-1185">Reference proteome</keyword>
<dbReference type="Proteomes" id="UP001164250">
    <property type="component" value="Chromosome 11"/>
</dbReference>
<reference evidence="2" key="1">
    <citation type="journal article" date="2023" name="G3 (Bethesda)">
        <title>Genome assembly and association tests identify interacting loci associated with vigor, precocity, and sex in interspecific pistachio rootstocks.</title>
        <authorList>
            <person name="Palmer W."/>
            <person name="Jacygrad E."/>
            <person name="Sagayaradj S."/>
            <person name="Cavanaugh K."/>
            <person name="Han R."/>
            <person name="Bertier L."/>
            <person name="Beede B."/>
            <person name="Kafkas S."/>
            <person name="Golino D."/>
            <person name="Preece J."/>
            <person name="Michelmore R."/>
        </authorList>
    </citation>
    <scope>NUCLEOTIDE SEQUENCE [LARGE SCALE GENOMIC DNA]</scope>
</reference>
<evidence type="ECO:0000313" key="1">
    <source>
        <dbReference type="EMBL" id="KAJ0084365.1"/>
    </source>
</evidence>